<feature type="transmembrane region" description="Helical" evidence="1">
    <location>
        <begin position="32"/>
        <end position="52"/>
    </location>
</feature>
<keyword evidence="1" id="KW-0812">Transmembrane</keyword>
<evidence type="ECO:0008006" key="4">
    <source>
        <dbReference type="Google" id="ProtNLM"/>
    </source>
</evidence>
<keyword evidence="3" id="KW-1185">Reference proteome</keyword>
<dbReference type="Proteomes" id="UP000819052">
    <property type="component" value="Unassembled WGS sequence"/>
</dbReference>
<organism evidence="2 3">
    <name type="scientific">Massilia aquatica</name>
    <dbReference type="NCBI Taxonomy" id="2609000"/>
    <lineage>
        <taxon>Bacteria</taxon>
        <taxon>Pseudomonadati</taxon>
        <taxon>Pseudomonadota</taxon>
        <taxon>Betaproteobacteria</taxon>
        <taxon>Burkholderiales</taxon>
        <taxon>Oxalobacteraceae</taxon>
        <taxon>Telluria group</taxon>
        <taxon>Massilia</taxon>
    </lineage>
</organism>
<dbReference type="EMBL" id="VVIW01000002">
    <property type="protein sequence ID" value="NHZ39702.1"/>
    <property type="molecule type" value="Genomic_DNA"/>
</dbReference>
<protein>
    <recommendedName>
        <fullName evidence="4">MFS transporter</fullName>
    </recommendedName>
</protein>
<accession>A0ABX0LYS1</accession>
<dbReference type="InterPro" id="IPR036259">
    <property type="entry name" value="MFS_trans_sf"/>
</dbReference>
<keyword evidence="1" id="KW-0472">Membrane</keyword>
<dbReference type="Gene3D" id="1.20.1250.20">
    <property type="entry name" value="MFS general substrate transporter like domains"/>
    <property type="match status" value="1"/>
</dbReference>
<dbReference type="RefSeq" id="WP_167075548.1">
    <property type="nucleotide sequence ID" value="NZ_VVIW01000002.1"/>
</dbReference>
<proteinExistence type="predicted"/>
<name>A0ABX0LYS1_9BURK</name>
<sequence length="123" mass="13088">MWGSFGLILPVLTLLLVHEVFSLFEIGMFAALFSLPTVILVLPFGALAGRLGGIRAYRRSLLTNCAGCGIMLLGEQKPLLFIAAGSCRISMRAAALFIDRIRQAVNAGAASRQARPEALGVSL</sequence>
<evidence type="ECO:0000313" key="2">
    <source>
        <dbReference type="EMBL" id="NHZ39702.1"/>
    </source>
</evidence>
<comment type="caution">
    <text evidence="2">The sequence shown here is derived from an EMBL/GenBank/DDBJ whole genome shotgun (WGS) entry which is preliminary data.</text>
</comment>
<evidence type="ECO:0000256" key="1">
    <source>
        <dbReference type="SAM" id="Phobius"/>
    </source>
</evidence>
<reference evidence="2 3" key="1">
    <citation type="submission" date="2019-09" db="EMBL/GenBank/DDBJ databases">
        <title>Taxonomy of Antarctic Massilia spp.: description of Massilia rubra sp. nov., Massilia aquatica sp. nov., Massilia mucilaginosa sp. nov., Massilia frigida sp. nov. isolated from streams, lakes and regoliths.</title>
        <authorList>
            <person name="Holochova P."/>
            <person name="Sedlacek I."/>
            <person name="Kralova S."/>
            <person name="Maslanova I."/>
            <person name="Busse H.-J."/>
            <person name="Stankova E."/>
            <person name="Vrbovska V."/>
            <person name="Kovarovic V."/>
            <person name="Bartak M."/>
            <person name="Svec P."/>
            <person name="Pantucek R."/>
        </authorList>
    </citation>
    <scope>NUCLEOTIDE SEQUENCE [LARGE SCALE GENOMIC DNA]</scope>
    <source>
        <strain evidence="2 3">CCM 8693</strain>
    </source>
</reference>
<gene>
    <name evidence="2" type="ORF">F1609_05890</name>
</gene>
<keyword evidence="1" id="KW-1133">Transmembrane helix</keyword>
<dbReference type="SUPFAM" id="SSF103473">
    <property type="entry name" value="MFS general substrate transporter"/>
    <property type="match status" value="1"/>
</dbReference>
<evidence type="ECO:0000313" key="3">
    <source>
        <dbReference type="Proteomes" id="UP000819052"/>
    </source>
</evidence>